<protein>
    <submittedName>
        <fullName evidence="2">MarR family EPS-associated transcriptional regulator</fullName>
    </submittedName>
</protein>
<dbReference type="Pfam" id="PF13412">
    <property type="entry name" value="HTH_24"/>
    <property type="match status" value="1"/>
</dbReference>
<feature type="coiled-coil region" evidence="1">
    <location>
        <begin position="87"/>
        <end position="114"/>
    </location>
</feature>
<dbReference type="EMBL" id="JAJTWU010000016">
    <property type="protein sequence ID" value="MCE4558035.1"/>
    <property type="molecule type" value="Genomic_DNA"/>
</dbReference>
<dbReference type="Proteomes" id="UP001200741">
    <property type="component" value="Unassembled WGS sequence"/>
</dbReference>
<accession>A0ABS8Y1X9</accession>
<dbReference type="InterPro" id="IPR026433">
    <property type="entry name" value="MarR_EPS"/>
</dbReference>
<dbReference type="InterPro" id="IPR036388">
    <property type="entry name" value="WH-like_DNA-bd_sf"/>
</dbReference>
<gene>
    <name evidence="2" type="ORF">LXT13_26970</name>
</gene>
<keyword evidence="3" id="KW-1185">Reference proteome</keyword>
<dbReference type="RefSeq" id="WP_233375436.1">
    <property type="nucleotide sequence ID" value="NZ_JAJTWU010000016.1"/>
</dbReference>
<evidence type="ECO:0000313" key="2">
    <source>
        <dbReference type="EMBL" id="MCE4558035.1"/>
    </source>
</evidence>
<evidence type="ECO:0000256" key="1">
    <source>
        <dbReference type="SAM" id="Coils"/>
    </source>
</evidence>
<dbReference type="InterPro" id="IPR036390">
    <property type="entry name" value="WH_DNA-bd_sf"/>
</dbReference>
<dbReference type="SUPFAM" id="SSF46785">
    <property type="entry name" value="Winged helix' DNA-binding domain"/>
    <property type="match status" value="1"/>
</dbReference>
<keyword evidence="1" id="KW-0175">Coiled coil</keyword>
<comment type="caution">
    <text evidence="2">The sequence shown here is derived from an EMBL/GenBank/DDBJ whole genome shotgun (WGS) entry which is preliminary data.</text>
</comment>
<name>A0ABS8Y1X9_9BURK</name>
<sequence length="114" mass="13385">MNADKPPEETDLELLRQIDAQQADSQRDLAERLGMSVGKINYCLRALVDKGWIKANNFRRADNKWAYRYLLTPTGARAKLQLTREFLSRKELEFEHLRAEINRLKHEVDVETRS</sequence>
<evidence type="ECO:0000313" key="3">
    <source>
        <dbReference type="Proteomes" id="UP001200741"/>
    </source>
</evidence>
<dbReference type="NCBIfam" id="TIGR04176">
    <property type="entry name" value="MarR_EPS"/>
    <property type="match status" value="1"/>
</dbReference>
<dbReference type="Gene3D" id="1.10.10.10">
    <property type="entry name" value="Winged helix-like DNA-binding domain superfamily/Winged helix DNA-binding domain"/>
    <property type="match status" value="1"/>
</dbReference>
<proteinExistence type="predicted"/>
<organism evidence="2 3">
    <name type="scientific">Pelomonas cellulosilytica</name>
    <dbReference type="NCBI Taxonomy" id="2906762"/>
    <lineage>
        <taxon>Bacteria</taxon>
        <taxon>Pseudomonadati</taxon>
        <taxon>Pseudomonadota</taxon>
        <taxon>Betaproteobacteria</taxon>
        <taxon>Burkholderiales</taxon>
        <taxon>Sphaerotilaceae</taxon>
        <taxon>Roseateles</taxon>
    </lineage>
</organism>
<reference evidence="2 3" key="1">
    <citation type="submission" date="2021-12" db="EMBL/GenBank/DDBJ databases">
        <title>Genome seq of P8.</title>
        <authorList>
            <person name="Seo T."/>
        </authorList>
    </citation>
    <scope>NUCLEOTIDE SEQUENCE [LARGE SCALE GENOMIC DNA]</scope>
    <source>
        <strain evidence="2 3">P8</strain>
    </source>
</reference>